<feature type="region of interest" description="Disordered" evidence="2">
    <location>
        <begin position="1"/>
        <end position="26"/>
    </location>
</feature>
<dbReference type="InterPro" id="IPR007420">
    <property type="entry name" value="DUF465"/>
</dbReference>
<proteinExistence type="predicted"/>
<evidence type="ECO:0000313" key="4">
    <source>
        <dbReference type="Proteomes" id="UP000464468"/>
    </source>
</evidence>
<dbReference type="EMBL" id="CP047895">
    <property type="protein sequence ID" value="QHL91699.1"/>
    <property type="molecule type" value="Genomic_DNA"/>
</dbReference>
<name>A0A7Z2NYN0_9SPHN</name>
<evidence type="ECO:0000256" key="2">
    <source>
        <dbReference type="SAM" id="MobiDB-lite"/>
    </source>
</evidence>
<evidence type="ECO:0000256" key="1">
    <source>
        <dbReference type="SAM" id="Coils"/>
    </source>
</evidence>
<keyword evidence="1" id="KW-0175">Coiled coil</keyword>
<dbReference type="Proteomes" id="UP000464468">
    <property type="component" value="Chromosome"/>
</dbReference>
<dbReference type="Pfam" id="PF04325">
    <property type="entry name" value="DUF465"/>
    <property type="match status" value="1"/>
</dbReference>
<protein>
    <submittedName>
        <fullName evidence="3">DUF465 domain-containing protein</fullName>
    </submittedName>
</protein>
<accession>A0A7Z2NYN0</accession>
<keyword evidence="4" id="KW-1185">Reference proteome</keyword>
<dbReference type="AlphaFoldDB" id="A0A7Z2NYN0"/>
<gene>
    <name evidence="3" type="ORF">GVO57_00325</name>
</gene>
<feature type="coiled-coil region" evidence="1">
    <location>
        <begin position="33"/>
        <end position="88"/>
    </location>
</feature>
<dbReference type="Gene3D" id="6.10.280.50">
    <property type="match status" value="1"/>
</dbReference>
<organism evidence="3 4">
    <name type="scientific">Sphingomonas changnyeongensis</name>
    <dbReference type="NCBI Taxonomy" id="2698679"/>
    <lineage>
        <taxon>Bacteria</taxon>
        <taxon>Pseudomonadati</taxon>
        <taxon>Pseudomonadota</taxon>
        <taxon>Alphaproteobacteria</taxon>
        <taxon>Sphingomonadales</taxon>
        <taxon>Sphingomonadaceae</taxon>
        <taxon>Sphingomonas</taxon>
    </lineage>
</organism>
<reference evidence="3 4" key="1">
    <citation type="submission" date="2020-01" db="EMBL/GenBank/DDBJ databases">
        <title>Sphingomonas sp. C33 whole genome sequece.</title>
        <authorList>
            <person name="Park C."/>
        </authorList>
    </citation>
    <scope>NUCLEOTIDE SEQUENCE [LARGE SCALE GENOMIC DNA]</scope>
    <source>
        <strain evidence="3 4">C33</strain>
    </source>
</reference>
<dbReference type="InterPro" id="IPR038444">
    <property type="entry name" value="DUF465_sf"/>
</dbReference>
<dbReference type="KEGG" id="schy:GVO57_00325"/>
<evidence type="ECO:0000313" key="3">
    <source>
        <dbReference type="EMBL" id="QHL91699.1"/>
    </source>
</evidence>
<sequence length="95" mass="10923">MSRPYPLNRGKSRQGERLCRASRRRAGETGVTEEEIERRLALLRIEHRDLDDAITALIGSAHVDQLQLARLKRRKLKLRDEIAALEDQLIPDIIA</sequence>